<accession>A0A0N4Y994</accession>
<reference evidence="8" key="1">
    <citation type="submission" date="2017-02" db="UniProtKB">
        <authorList>
            <consortium name="WormBaseParasite"/>
        </authorList>
    </citation>
    <scope>IDENTIFICATION</scope>
</reference>
<evidence type="ECO:0000313" key="8">
    <source>
        <dbReference type="WBParaSite" id="NBR_0001285801-mRNA-1"/>
    </source>
</evidence>
<evidence type="ECO:0000256" key="2">
    <source>
        <dbReference type="ARBA" id="ARBA00010112"/>
    </source>
</evidence>
<dbReference type="Gene3D" id="2.60.40.3330">
    <property type="match status" value="2"/>
</dbReference>
<gene>
    <name evidence="6" type="ORF">NBR_LOCUS12859</name>
</gene>
<keyword evidence="3" id="KW-0964">Secreted</keyword>
<evidence type="ECO:0000313" key="7">
    <source>
        <dbReference type="Proteomes" id="UP000271162"/>
    </source>
</evidence>
<evidence type="ECO:0000313" key="6">
    <source>
        <dbReference type="EMBL" id="VDL76448.1"/>
    </source>
</evidence>
<dbReference type="Proteomes" id="UP000271162">
    <property type="component" value="Unassembled WGS sequence"/>
</dbReference>
<keyword evidence="7" id="KW-1185">Reference proteome</keyword>
<dbReference type="AlphaFoldDB" id="A0A0N4Y994"/>
<evidence type="ECO:0000256" key="1">
    <source>
        <dbReference type="ARBA" id="ARBA00004613"/>
    </source>
</evidence>
<organism evidence="8">
    <name type="scientific">Nippostrongylus brasiliensis</name>
    <name type="common">Rat hookworm</name>
    <dbReference type="NCBI Taxonomy" id="27835"/>
    <lineage>
        <taxon>Eukaryota</taxon>
        <taxon>Metazoa</taxon>
        <taxon>Ecdysozoa</taxon>
        <taxon>Nematoda</taxon>
        <taxon>Chromadorea</taxon>
        <taxon>Rhabditida</taxon>
        <taxon>Rhabditina</taxon>
        <taxon>Rhabditomorpha</taxon>
        <taxon>Strongyloidea</taxon>
        <taxon>Heligmosomidae</taxon>
        <taxon>Nippostrongylus</taxon>
    </lineage>
</organism>
<dbReference type="InterPro" id="IPR001534">
    <property type="entry name" value="Transthyretin-like"/>
</dbReference>
<sequence length="307" mass="33854">MQPVALLLLALPFCSAVLNIIGRQQSVAVTGRLTCNGSPSAGTRVKLYDDDLSKFTLLSGERLEKGRSIPEVMVGFPRLLKSTSHTSLSIKQEKPRRLQHVSLTLVNRHDDLSTYNTHEILKFLNFSALDAKLGETTTDSNGQFTISGSIRDITSADPKVNIYHKCNYNGYPLLLAILPFCDALLGFIGRQQSVAVSGRLICNGAPAAGVKVKLYEKEITFDRKMAEGRTNSNGEFLLSGSKREISKIDPKVNIYHKCNYNGLCYKKLGITIPDNYITDGSKPRMTYDIGTLNLANKFKGESIDCIN</sequence>
<dbReference type="InterPro" id="IPR038479">
    <property type="entry name" value="Transthyretin-like_sf"/>
</dbReference>
<proteinExistence type="inferred from homology"/>
<comment type="subcellular location">
    <subcellularLocation>
        <location evidence="1">Secreted</location>
    </subcellularLocation>
</comment>
<evidence type="ECO:0000256" key="5">
    <source>
        <dbReference type="SAM" id="SignalP"/>
    </source>
</evidence>
<protein>
    <submittedName>
        <fullName evidence="8">Transthyretin-like family protein</fullName>
    </submittedName>
</protein>
<feature type="chain" id="PRO_5043125416" evidence="5">
    <location>
        <begin position="17"/>
        <end position="307"/>
    </location>
</feature>
<keyword evidence="4 5" id="KW-0732">Signal</keyword>
<name>A0A0N4Y994_NIPBR</name>
<dbReference type="EMBL" id="UYSL01020876">
    <property type="protein sequence ID" value="VDL76448.1"/>
    <property type="molecule type" value="Genomic_DNA"/>
</dbReference>
<dbReference type="WBParaSite" id="NBR_0001285801-mRNA-1">
    <property type="protein sequence ID" value="NBR_0001285801-mRNA-1"/>
    <property type="gene ID" value="NBR_0001285801"/>
</dbReference>
<reference evidence="6 7" key="2">
    <citation type="submission" date="2018-11" db="EMBL/GenBank/DDBJ databases">
        <authorList>
            <consortium name="Pathogen Informatics"/>
        </authorList>
    </citation>
    <scope>NUCLEOTIDE SEQUENCE [LARGE SCALE GENOMIC DNA]</scope>
</reference>
<dbReference type="GO" id="GO:0005576">
    <property type="term" value="C:extracellular region"/>
    <property type="evidence" value="ECO:0007669"/>
    <property type="project" value="UniProtKB-SubCell"/>
</dbReference>
<dbReference type="Pfam" id="PF01060">
    <property type="entry name" value="TTR-52"/>
    <property type="match status" value="2"/>
</dbReference>
<feature type="signal peptide" evidence="5">
    <location>
        <begin position="1"/>
        <end position="16"/>
    </location>
</feature>
<evidence type="ECO:0000256" key="3">
    <source>
        <dbReference type="ARBA" id="ARBA00022525"/>
    </source>
</evidence>
<dbReference type="PANTHER" id="PTHR21700">
    <property type="entry name" value="TRANSTHYRETIN-LIKE FAMILY PROTEIN-RELATED"/>
    <property type="match status" value="1"/>
</dbReference>
<dbReference type="GO" id="GO:0009986">
    <property type="term" value="C:cell surface"/>
    <property type="evidence" value="ECO:0007669"/>
    <property type="project" value="InterPro"/>
</dbReference>
<dbReference type="PANTHER" id="PTHR21700:SF24">
    <property type="entry name" value="TRANSTHYRETIN-LIKE FAMILY PROTEIN"/>
    <property type="match status" value="1"/>
</dbReference>
<comment type="similarity">
    <text evidence="2">Belongs to the nematode transthyretin-like family.</text>
</comment>
<evidence type="ECO:0000256" key="4">
    <source>
        <dbReference type="ARBA" id="ARBA00022729"/>
    </source>
</evidence>